<dbReference type="PROSITE" id="PS50048">
    <property type="entry name" value="ZN2_CY6_FUNGAL_2"/>
    <property type="match status" value="1"/>
</dbReference>
<keyword evidence="4" id="KW-0539">Nucleus</keyword>
<gene>
    <name evidence="7" type="ORF">N7458_001643</name>
</gene>
<dbReference type="GeneID" id="81595269"/>
<dbReference type="InterPro" id="IPR001138">
    <property type="entry name" value="Zn2Cys6_DnaBD"/>
</dbReference>
<feature type="domain" description="Zn(2)-C6 fungal-type" evidence="6">
    <location>
        <begin position="12"/>
        <end position="42"/>
    </location>
</feature>
<evidence type="ECO:0000256" key="2">
    <source>
        <dbReference type="ARBA" id="ARBA00023125"/>
    </source>
</evidence>
<dbReference type="PANTHER" id="PTHR47784:SF14">
    <property type="entry name" value="ZN(II)2CYS6 TRANSCRIPTION FACTOR (EUROFUNG)"/>
    <property type="match status" value="1"/>
</dbReference>
<keyword evidence="3" id="KW-0804">Transcription</keyword>
<dbReference type="CDD" id="cd00067">
    <property type="entry name" value="GAL4"/>
    <property type="match status" value="1"/>
</dbReference>
<dbReference type="SMART" id="SM00066">
    <property type="entry name" value="GAL4"/>
    <property type="match status" value="1"/>
</dbReference>
<sequence>MPRRCHTKSRKGCIQCKERHVKCDEQRPTCSLCIKRELTCIYVTPPPRRKHPVDLPEDGKAKSTSGTSSPPPVSRLPRLEEMRLFHHVFMVTSLSFVKDEVDREFWQSVVPRIATGHDYVMDGSLAVAALHLASLEPDHSSHWLETALTYQNSAITGLSQHLATSKQNYEALFSCSIFNLIFVTAYPGIYGDGNPVDPLSEILTMRSFLSGTAFLFLQIYHGEERTAIDPWDPKMIELHKTTLEKLHSLRITIDTLQNPHQEIYRSTHDLLLKAIEGWPTEDSISWPIEIGDPFLDLVKQGHWMARIMLLFHGLGMHLMSRKWFARGSGRRLVLGILQPLEGKIPPEWVDMTRWIREAVDI</sequence>
<dbReference type="InterPro" id="IPR036864">
    <property type="entry name" value="Zn2-C6_fun-type_DNA-bd_sf"/>
</dbReference>
<comment type="caution">
    <text evidence="7">The sequence shown here is derived from an EMBL/GenBank/DDBJ whole genome shotgun (WGS) entry which is preliminary data.</text>
</comment>
<dbReference type="InterPro" id="IPR021858">
    <property type="entry name" value="Fun_TF"/>
</dbReference>
<dbReference type="GO" id="GO:0001228">
    <property type="term" value="F:DNA-binding transcription activator activity, RNA polymerase II-specific"/>
    <property type="evidence" value="ECO:0007669"/>
    <property type="project" value="TreeGrafter"/>
</dbReference>
<dbReference type="Proteomes" id="UP001213681">
    <property type="component" value="Unassembled WGS sequence"/>
</dbReference>
<evidence type="ECO:0000256" key="5">
    <source>
        <dbReference type="SAM" id="MobiDB-lite"/>
    </source>
</evidence>
<keyword evidence="2" id="KW-0238">DNA-binding</keyword>
<dbReference type="GO" id="GO:0008270">
    <property type="term" value="F:zinc ion binding"/>
    <property type="evidence" value="ECO:0007669"/>
    <property type="project" value="InterPro"/>
</dbReference>
<reference evidence="7" key="1">
    <citation type="submission" date="2022-12" db="EMBL/GenBank/DDBJ databases">
        <authorList>
            <person name="Petersen C."/>
        </authorList>
    </citation>
    <scope>NUCLEOTIDE SEQUENCE</scope>
    <source>
        <strain evidence="7">IBT 16125</strain>
    </source>
</reference>
<dbReference type="EMBL" id="JAPVEA010000002">
    <property type="protein sequence ID" value="KAJ5460091.1"/>
    <property type="molecule type" value="Genomic_DNA"/>
</dbReference>
<accession>A0AAD6CC35</accession>
<evidence type="ECO:0000313" key="7">
    <source>
        <dbReference type="EMBL" id="KAJ5460091.1"/>
    </source>
</evidence>
<dbReference type="RefSeq" id="XP_056769133.1">
    <property type="nucleotide sequence ID" value="XM_056905026.1"/>
</dbReference>
<evidence type="ECO:0000259" key="6">
    <source>
        <dbReference type="PROSITE" id="PS50048"/>
    </source>
</evidence>
<evidence type="ECO:0000256" key="4">
    <source>
        <dbReference type="ARBA" id="ARBA00023242"/>
    </source>
</evidence>
<dbReference type="Pfam" id="PF11951">
    <property type="entry name" value="Fungal_trans_2"/>
    <property type="match status" value="1"/>
</dbReference>
<dbReference type="AlphaFoldDB" id="A0AAD6CC35"/>
<evidence type="ECO:0000256" key="1">
    <source>
        <dbReference type="ARBA" id="ARBA00023015"/>
    </source>
</evidence>
<protein>
    <recommendedName>
        <fullName evidence="6">Zn(2)-C6 fungal-type domain-containing protein</fullName>
    </recommendedName>
</protein>
<feature type="compositionally biased region" description="Basic and acidic residues" evidence="5">
    <location>
        <begin position="52"/>
        <end position="61"/>
    </location>
</feature>
<evidence type="ECO:0000256" key="3">
    <source>
        <dbReference type="ARBA" id="ARBA00023163"/>
    </source>
</evidence>
<organism evidence="7 8">
    <name type="scientific">Penicillium daleae</name>
    <dbReference type="NCBI Taxonomy" id="63821"/>
    <lineage>
        <taxon>Eukaryota</taxon>
        <taxon>Fungi</taxon>
        <taxon>Dikarya</taxon>
        <taxon>Ascomycota</taxon>
        <taxon>Pezizomycotina</taxon>
        <taxon>Eurotiomycetes</taxon>
        <taxon>Eurotiomycetidae</taxon>
        <taxon>Eurotiales</taxon>
        <taxon>Aspergillaceae</taxon>
        <taxon>Penicillium</taxon>
    </lineage>
</organism>
<dbReference type="Pfam" id="PF00172">
    <property type="entry name" value="Zn_clus"/>
    <property type="match status" value="1"/>
</dbReference>
<evidence type="ECO:0000313" key="8">
    <source>
        <dbReference type="Proteomes" id="UP001213681"/>
    </source>
</evidence>
<dbReference type="SUPFAM" id="SSF57701">
    <property type="entry name" value="Zn2/Cys6 DNA-binding domain"/>
    <property type="match status" value="1"/>
</dbReference>
<dbReference type="GO" id="GO:0003677">
    <property type="term" value="F:DNA binding"/>
    <property type="evidence" value="ECO:0007669"/>
    <property type="project" value="UniProtKB-KW"/>
</dbReference>
<name>A0AAD6CC35_9EURO</name>
<keyword evidence="8" id="KW-1185">Reference proteome</keyword>
<feature type="region of interest" description="Disordered" evidence="5">
    <location>
        <begin position="51"/>
        <end position="75"/>
    </location>
</feature>
<dbReference type="PANTHER" id="PTHR47784">
    <property type="entry name" value="STEROL UPTAKE CONTROL PROTEIN 2"/>
    <property type="match status" value="1"/>
</dbReference>
<dbReference type="PROSITE" id="PS00463">
    <property type="entry name" value="ZN2_CY6_FUNGAL_1"/>
    <property type="match status" value="1"/>
</dbReference>
<reference evidence="7" key="2">
    <citation type="journal article" date="2023" name="IMA Fungus">
        <title>Comparative genomic study of the Penicillium genus elucidates a diverse pangenome and 15 lateral gene transfer events.</title>
        <authorList>
            <person name="Petersen C."/>
            <person name="Sorensen T."/>
            <person name="Nielsen M.R."/>
            <person name="Sondergaard T.E."/>
            <person name="Sorensen J.L."/>
            <person name="Fitzpatrick D.A."/>
            <person name="Frisvad J.C."/>
            <person name="Nielsen K.L."/>
        </authorList>
    </citation>
    <scope>NUCLEOTIDE SEQUENCE</scope>
    <source>
        <strain evidence="7">IBT 16125</strain>
    </source>
</reference>
<keyword evidence="1" id="KW-0805">Transcription regulation</keyword>
<dbReference type="InterPro" id="IPR053157">
    <property type="entry name" value="Sterol_Uptake_Regulator"/>
</dbReference>
<dbReference type="Gene3D" id="4.10.240.10">
    <property type="entry name" value="Zn(2)-C6 fungal-type DNA-binding domain"/>
    <property type="match status" value="1"/>
</dbReference>
<proteinExistence type="predicted"/>